<comment type="caution">
    <text evidence="1">The sequence shown here is derived from an EMBL/GenBank/DDBJ whole genome shotgun (WGS) entry which is preliminary data.</text>
</comment>
<dbReference type="AlphaFoldDB" id="A0AA38H099"/>
<keyword evidence="2" id="KW-1185">Reference proteome</keyword>
<feature type="non-terminal residue" evidence="1">
    <location>
        <position position="69"/>
    </location>
</feature>
<feature type="non-terminal residue" evidence="1">
    <location>
        <position position="1"/>
    </location>
</feature>
<sequence>CFTMDEKRSKAVTEAFVQLYQQDLIYSPYQGGDPLQQFVRQLVDVLPPATFIQSVINQGDQRVSFGLVG</sequence>
<proteinExistence type="predicted"/>
<reference evidence="1 2" key="1">
    <citation type="journal article" date="2021" name="Nat. Plants">
        <title>The Taxus genome provides insights into paclitaxel biosynthesis.</title>
        <authorList>
            <person name="Xiong X."/>
            <person name="Gou J."/>
            <person name="Liao Q."/>
            <person name="Li Y."/>
            <person name="Zhou Q."/>
            <person name="Bi G."/>
            <person name="Li C."/>
            <person name="Du R."/>
            <person name="Wang X."/>
            <person name="Sun T."/>
            <person name="Guo L."/>
            <person name="Liang H."/>
            <person name="Lu P."/>
            <person name="Wu Y."/>
            <person name="Zhang Z."/>
            <person name="Ro D.K."/>
            <person name="Shang Y."/>
            <person name="Huang S."/>
            <person name="Yan J."/>
        </authorList>
    </citation>
    <scope>NUCLEOTIDE SEQUENCE [LARGE SCALE GENOMIC DNA]</scope>
    <source>
        <strain evidence="1">Ta-2019</strain>
    </source>
</reference>
<protein>
    <submittedName>
        <fullName evidence="1">Uncharacterized protein</fullName>
    </submittedName>
</protein>
<name>A0AA38H099_TAXCH</name>
<evidence type="ECO:0000313" key="2">
    <source>
        <dbReference type="Proteomes" id="UP000824469"/>
    </source>
</evidence>
<evidence type="ECO:0000313" key="1">
    <source>
        <dbReference type="EMBL" id="KAH9329700.1"/>
    </source>
</evidence>
<dbReference type="EMBL" id="JAHRHJ020000001">
    <property type="protein sequence ID" value="KAH9329700.1"/>
    <property type="molecule type" value="Genomic_DNA"/>
</dbReference>
<organism evidence="1 2">
    <name type="scientific">Taxus chinensis</name>
    <name type="common">Chinese yew</name>
    <name type="synonym">Taxus wallichiana var. chinensis</name>
    <dbReference type="NCBI Taxonomy" id="29808"/>
    <lineage>
        <taxon>Eukaryota</taxon>
        <taxon>Viridiplantae</taxon>
        <taxon>Streptophyta</taxon>
        <taxon>Embryophyta</taxon>
        <taxon>Tracheophyta</taxon>
        <taxon>Spermatophyta</taxon>
        <taxon>Pinopsida</taxon>
        <taxon>Pinidae</taxon>
        <taxon>Conifers II</taxon>
        <taxon>Cupressales</taxon>
        <taxon>Taxaceae</taxon>
        <taxon>Taxus</taxon>
    </lineage>
</organism>
<gene>
    <name evidence="1" type="ORF">KI387_001808</name>
</gene>
<dbReference type="Proteomes" id="UP000824469">
    <property type="component" value="Unassembled WGS sequence"/>
</dbReference>
<accession>A0AA38H099</accession>